<dbReference type="GO" id="GO:0005634">
    <property type="term" value="C:nucleus"/>
    <property type="evidence" value="ECO:0007669"/>
    <property type="project" value="UniProtKB-SubCell"/>
</dbReference>
<dbReference type="InterPro" id="IPR050791">
    <property type="entry name" value="Aldo-Keto_reductase"/>
</dbReference>
<dbReference type="Gene3D" id="3.20.20.100">
    <property type="entry name" value="NADP-dependent oxidoreductase domain"/>
    <property type="match status" value="2"/>
</dbReference>
<keyword evidence="11" id="KW-1185">Reference proteome</keyword>
<accession>A0A0H2S1X5</accession>
<dbReference type="STRING" id="27342.A0A0H2S1X5"/>
<proteinExistence type="predicted"/>
<feature type="domain" description="Leucine zipper with capping helix" evidence="9">
    <location>
        <begin position="436"/>
        <end position="489"/>
    </location>
</feature>
<sequence length="491" mass="53950">MSMEKKIQKRQLGVNGPLVSAIGLGTMGFGAFYGATNANVQEVLTCAADRGMTFWDCADVYGTSEDELGKWFETTGRRSEVFLATKFGAWDPEVPPPNPNSGPISKPFPVRNLSVPVEIVLESLRDFVESGQVKWIGLCECSIDTLRRAKALKGLGEKVIAVQMEYSPSELSIKENGFAEEATQLGLGIIAYSPLGRGLLSGRFRSRADFDANDLRLLLPRFSAENFSNNLELADKFKAIAAKYDGVTPSQVVLAWILAESPSFIPIPGCRSAERVEENAKSTELNLSPEDMDAIKDLVNAADVRGSRYPPSVLDSCQIDSLPLDAWSVSQSVKDVLQSLVDDGLVQADKIGSSNFFWSFPSQRGSMLQNRLNAVKDTHSDLQKQLAETKANMDKERSAREETDERAEALAELSSARAELASLEKEMSQYGSCDPVKLEAKRRAVTLGQEAAARWTDNVMLLQSYFTRQRGVDPGDVRQYLGIGEDFEDIC</sequence>
<keyword evidence="3 5" id="KW-0175">Coiled coil</keyword>
<evidence type="ECO:0000256" key="6">
    <source>
        <dbReference type="SAM" id="Phobius"/>
    </source>
</evidence>
<evidence type="ECO:0000256" key="5">
    <source>
        <dbReference type="SAM" id="Coils"/>
    </source>
</evidence>
<dbReference type="InterPro" id="IPR036812">
    <property type="entry name" value="NAD(P)_OxRdtase_dom_sf"/>
</dbReference>
<feature type="domain" description="NADP-dependent oxidoreductase" evidence="7">
    <location>
        <begin position="115"/>
        <end position="298"/>
    </location>
</feature>
<protein>
    <submittedName>
        <fullName evidence="10">Aldo/keto reductase</fullName>
    </submittedName>
</protein>
<dbReference type="EMBL" id="KQ085895">
    <property type="protein sequence ID" value="KLO18345.1"/>
    <property type="molecule type" value="Genomic_DNA"/>
</dbReference>
<dbReference type="InParanoid" id="A0A0H2S1X5"/>
<keyword evidence="2" id="KW-0560">Oxidoreductase</keyword>
<dbReference type="AlphaFoldDB" id="A0A0H2S1X5"/>
<evidence type="ECO:0000259" key="7">
    <source>
        <dbReference type="Pfam" id="PF00248"/>
    </source>
</evidence>
<dbReference type="SUPFAM" id="SSF51430">
    <property type="entry name" value="NAD(P)-linked oxidoreductase"/>
    <property type="match status" value="1"/>
</dbReference>
<feature type="domain" description="NADP-dependent oxidoreductase" evidence="7">
    <location>
        <begin position="21"/>
        <end position="90"/>
    </location>
</feature>
<keyword evidence="4" id="KW-0539">Nucleus</keyword>
<dbReference type="PANTHER" id="PTHR43625">
    <property type="entry name" value="AFLATOXIN B1 ALDEHYDE REDUCTASE"/>
    <property type="match status" value="1"/>
</dbReference>
<organism evidence="10 11">
    <name type="scientific">Schizopora paradoxa</name>
    <dbReference type="NCBI Taxonomy" id="27342"/>
    <lineage>
        <taxon>Eukaryota</taxon>
        <taxon>Fungi</taxon>
        <taxon>Dikarya</taxon>
        <taxon>Basidiomycota</taxon>
        <taxon>Agaricomycotina</taxon>
        <taxon>Agaricomycetes</taxon>
        <taxon>Hymenochaetales</taxon>
        <taxon>Schizoporaceae</taxon>
        <taxon>Schizopora</taxon>
    </lineage>
</organism>
<dbReference type="GO" id="GO:0005737">
    <property type="term" value="C:cytoplasm"/>
    <property type="evidence" value="ECO:0007669"/>
    <property type="project" value="TreeGrafter"/>
</dbReference>
<feature type="transmembrane region" description="Helical" evidence="6">
    <location>
        <begin position="12"/>
        <end position="35"/>
    </location>
</feature>
<keyword evidence="6" id="KW-1133">Transmembrane helix</keyword>
<dbReference type="PANTHER" id="PTHR43625:SF40">
    <property type="entry name" value="ALDO-KETO REDUCTASE YAKC [NADP(+)]"/>
    <property type="match status" value="1"/>
</dbReference>
<keyword evidence="6" id="KW-0472">Membrane</keyword>
<feature type="domain" description="Mnd1 HTH" evidence="8">
    <location>
        <begin position="329"/>
        <end position="361"/>
    </location>
</feature>
<dbReference type="GO" id="GO:0016491">
    <property type="term" value="F:oxidoreductase activity"/>
    <property type="evidence" value="ECO:0007669"/>
    <property type="project" value="UniProtKB-KW"/>
</dbReference>
<evidence type="ECO:0000256" key="1">
    <source>
        <dbReference type="ARBA" id="ARBA00004123"/>
    </source>
</evidence>
<evidence type="ECO:0000313" key="10">
    <source>
        <dbReference type="EMBL" id="KLO18345.1"/>
    </source>
</evidence>
<evidence type="ECO:0000256" key="2">
    <source>
        <dbReference type="ARBA" id="ARBA00023002"/>
    </source>
</evidence>
<dbReference type="Proteomes" id="UP000053477">
    <property type="component" value="Unassembled WGS sequence"/>
</dbReference>
<evidence type="ECO:0000259" key="8">
    <source>
        <dbReference type="Pfam" id="PF03962"/>
    </source>
</evidence>
<dbReference type="InterPro" id="IPR040453">
    <property type="entry name" value="Mnd1_HTH"/>
</dbReference>
<reference evidence="10 11" key="1">
    <citation type="submission" date="2015-04" db="EMBL/GenBank/DDBJ databases">
        <title>Complete genome sequence of Schizopora paradoxa KUC8140, a cosmopolitan wood degrader in East Asia.</title>
        <authorList>
            <consortium name="DOE Joint Genome Institute"/>
            <person name="Min B."/>
            <person name="Park H."/>
            <person name="Jang Y."/>
            <person name="Kim J.-J."/>
            <person name="Kim K.H."/>
            <person name="Pangilinan J."/>
            <person name="Lipzen A."/>
            <person name="Riley R."/>
            <person name="Grigoriev I.V."/>
            <person name="Spatafora J.W."/>
            <person name="Choi I.-G."/>
        </authorList>
    </citation>
    <scope>NUCLEOTIDE SEQUENCE [LARGE SCALE GENOMIC DNA]</scope>
    <source>
        <strain evidence="10 11">KUC8140</strain>
    </source>
</reference>
<dbReference type="InterPro" id="IPR040661">
    <property type="entry name" value="LZ3wCH"/>
</dbReference>
<dbReference type="InterPro" id="IPR023210">
    <property type="entry name" value="NADP_OxRdtase_dom"/>
</dbReference>
<dbReference type="OrthoDB" id="273345at2759"/>
<feature type="coiled-coil region" evidence="5">
    <location>
        <begin position="372"/>
        <end position="426"/>
    </location>
</feature>
<dbReference type="Pfam" id="PF00248">
    <property type="entry name" value="Aldo_ket_red"/>
    <property type="match status" value="2"/>
</dbReference>
<evidence type="ECO:0000256" key="4">
    <source>
        <dbReference type="ARBA" id="ARBA00023242"/>
    </source>
</evidence>
<dbReference type="Pfam" id="PF18517">
    <property type="entry name" value="LZ3wCH"/>
    <property type="match status" value="1"/>
</dbReference>
<name>A0A0H2S1X5_9AGAM</name>
<gene>
    <name evidence="10" type="ORF">SCHPADRAFT_936214</name>
</gene>
<dbReference type="Pfam" id="PF03962">
    <property type="entry name" value="Mnd1"/>
    <property type="match status" value="1"/>
</dbReference>
<comment type="subcellular location">
    <subcellularLocation>
        <location evidence="1">Nucleus</location>
    </subcellularLocation>
</comment>
<evidence type="ECO:0000259" key="9">
    <source>
        <dbReference type="Pfam" id="PF18517"/>
    </source>
</evidence>
<evidence type="ECO:0000313" key="11">
    <source>
        <dbReference type="Proteomes" id="UP000053477"/>
    </source>
</evidence>
<evidence type="ECO:0000256" key="3">
    <source>
        <dbReference type="ARBA" id="ARBA00023054"/>
    </source>
</evidence>
<keyword evidence="6" id="KW-0812">Transmembrane</keyword>